<name>A0AC35FKE0_9BILA</name>
<dbReference type="Proteomes" id="UP000887580">
    <property type="component" value="Unplaced"/>
</dbReference>
<organism evidence="1 2">
    <name type="scientific">Panagrolaimus sp. PS1159</name>
    <dbReference type="NCBI Taxonomy" id="55785"/>
    <lineage>
        <taxon>Eukaryota</taxon>
        <taxon>Metazoa</taxon>
        <taxon>Ecdysozoa</taxon>
        <taxon>Nematoda</taxon>
        <taxon>Chromadorea</taxon>
        <taxon>Rhabditida</taxon>
        <taxon>Tylenchina</taxon>
        <taxon>Panagrolaimomorpha</taxon>
        <taxon>Panagrolaimoidea</taxon>
        <taxon>Panagrolaimidae</taxon>
        <taxon>Panagrolaimus</taxon>
    </lineage>
</organism>
<evidence type="ECO:0000313" key="2">
    <source>
        <dbReference type="WBParaSite" id="PS1159_v2.g18436.t1"/>
    </source>
</evidence>
<proteinExistence type="predicted"/>
<protein>
    <submittedName>
        <fullName evidence="2">Uncharacterized protein</fullName>
    </submittedName>
</protein>
<sequence length="256" mass="29209">MEDSLYPNAAPNFNETQDDVYVPEYDSTFGRKYPTGVGAQLKDDDEEYGSNKVPAKRLQPQEHDLMDNSQSGREKPIDGYGFMEDSRYPNAAPNFNETQDDVFVPEYDSTFGRKYPTGVGAQHKDDVEEYGTNKVPSKRLQPQEHDLMDNSKSGREKPSDYTLDKIYPNKHLKNILAGIQQSQNGYDNEEEEEKKNKQLNNDSNDNKFGEQKHGRFHRSSDGEAIGGFILWLLIIGGILLCCCLPWIILCVILMRR</sequence>
<evidence type="ECO:0000313" key="1">
    <source>
        <dbReference type="Proteomes" id="UP000887580"/>
    </source>
</evidence>
<dbReference type="WBParaSite" id="PS1159_v2.g18436.t1">
    <property type="protein sequence ID" value="PS1159_v2.g18436.t1"/>
    <property type="gene ID" value="PS1159_v2.g18436"/>
</dbReference>
<reference evidence="2" key="1">
    <citation type="submission" date="2022-11" db="UniProtKB">
        <authorList>
            <consortium name="WormBaseParasite"/>
        </authorList>
    </citation>
    <scope>IDENTIFICATION</scope>
</reference>
<accession>A0AC35FKE0</accession>